<dbReference type="AlphaFoldDB" id="A0A2W0C539"/>
<protein>
    <submittedName>
        <fullName evidence="2">Uncharacterized protein</fullName>
    </submittedName>
</protein>
<accession>A0A2W0C539</accession>
<sequence length="104" mass="11687">MAQILGTWLIFILLLFILYRGIKKLSQSNQTPVFRRWGGLMAVLFIVGAVPLGSAFYTELTDERLDANIGLGIAMLFAWGYCVLLCCAGLIIWGRVAYKRSQRN</sequence>
<dbReference type="Proteomes" id="UP000247459">
    <property type="component" value="Unassembled WGS sequence"/>
</dbReference>
<dbReference type="EMBL" id="PRLG01000021">
    <property type="protein sequence ID" value="PYY27370.1"/>
    <property type="molecule type" value="Genomic_DNA"/>
</dbReference>
<keyword evidence="1" id="KW-1133">Transmembrane helix</keyword>
<evidence type="ECO:0000313" key="3">
    <source>
        <dbReference type="Proteomes" id="UP000247459"/>
    </source>
</evidence>
<dbReference type="RefSeq" id="WP_110821215.1">
    <property type="nucleotide sequence ID" value="NZ_PRLG01000021.1"/>
</dbReference>
<proteinExistence type="predicted"/>
<feature type="transmembrane region" description="Helical" evidence="1">
    <location>
        <begin position="69"/>
        <end position="93"/>
    </location>
</feature>
<gene>
    <name evidence="2" type="ORF">PIL02S_03923</name>
</gene>
<evidence type="ECO:0000256" key="1">
    <source>
        <dbReference type="SAM" id="Phobius"/>
    </source>
</evidence>
<feature type="transmembrane region" description="Helical" evidence="1">
    <location>
        <begin position="34"/>
        <end position="57"/>
    </location>
</feature>
<comment type="caution">
    <text evidence="2">The sequence shown here is derived from an EMBL/GenBank/DDBJ whole genome shotgun (WGS) entry which is preliminary data.</text>
</comment>
<name>A0A2W0C539_9BACL</name>
<keyword evidence="1" id="KW-0812">Transmembrane</keyword>
<feature type="transmembrane region" description="Helical" evidence="1">
    <location>
        <begin position="6"/>
        <end position="22"/>
    </location>
</feature>
<reference evidence="2 3" key="1">
    <citation type="submission" date="2018-01" db="EMBL/GenBank/DDBJ databases">
        <title>Genome sequence of the PGP bacterium Paenibacillus illinoisensis E3.</title>
        <authorList>
            <person name="Rolli E."/>
            <person name="Marasco R."/>
            <person name="Bessem C."/>
            <person name="Michoud G."/>
            <person name="Gaiarsa S."/>
            <person name="Borin S."/>
            <person name="Daffonchio D."/>
        </authorList>
    </citation>
    <scope>NUCLEOTIDE SEQUENCE [LARGE SCALE GENOMIC DNA]</scope>
    <source>
        <strain evidence="2 3">E3</strain>
    </source>
</reference>
<evidence type="ECO:0000313" key="2">
    <source>
        <dbReference type="EMBL" id="PYY27370.1"/>
    </source>
</evidence>
<keyword evidence="1" id="KW-0472">Membrane</keyword>
<organism evidence="2 3">
    <name type="scientific">Paenibacillus illinoisensis</name>
    <dbReference type="NCBI Taxonomy" id="59845"/>
    <lineage>
        <taxon>Bacteria</taxon>
        <taxon>Bacillati</taxon>
        <taxon>Bacillota</taxon>
        <taxon>Bacilli</taxon>
        <taxon>Bacillales</taxon>
        <taxon>Paenibacillaceae</taxon>
        <taxon>Paenibacillus</taxon>
    </lineage>
</organism>
<dbReference type="OrthoDB" id="2654632at2"/>